<organism evidence="2 3">
    <name type="scientific">Rubrivivax benzoatilyticus</name>
    <dbReference type="NCBI Taxonomy" id="316997"/>
    <lineage>
        <taxon>Bacteria</taxon>
        <taxon>Pseudomonadati</taxon>
        <taxon>Pseudomonadota</taxon>
        <taxon>Betaproteobacteria</taxon>
        <taxon>Burkholderiales</taxon>
        <taxon>Sphaerotilaceae</taxon>
        <taxon>Rubrivivax</taxon>
    </lineage>
</organism>
<dbReference type="EMBL" id="JAAOCD010000002">
    <property type="protein sequence ID" value="NHK98109.1"/>
    <property type="molecule type" value="Genomic_DNA"/>
</dbReference>
<name>A0ABX0HXK2_9BURK</name>
<gene>
    <name evidence="2" type="ORF">G7087_06940</name>
</gene>
<evidence type="ECO:0000256" key="1">
    <source>
        <dbReference type="SAM" id="MobiDB-lite"/>
    </source>
</evidence>
<accession>A0ABX0HXK2</accession>
<dbReference type="Proteomes" id="UP000802098">
    <property type="component" value="Unassembled WGS sequence"/>
</dbReference>
<keyword evidence="3" id="KW-1185">Reference proteome</keyword>
<reference evidence="2 3" key="1">
    <citation type="submission" date="2020-03" db="EMBL/GenBank/DDBJ databases">
        <title>Rubrivivax benzoatilyticus JA2 (sequenced after 10 years sub-culturing).</title>
        <authorList>
            <person name="Gupta D."/>
            <person name="Chintalapati S."/>
            <person name="Chintalapati V.R."/>
        </authorList>
    </citation>
    <scope>NUCLEOTIDE SEQUENCE [LARGE SCALE GENOMIC DNA]</scope>
    <source>
        <strain evidence="2 3">JA2-Mal</strain>
    </source>
</reference>
<sequence>MDQGWTCAGSARLTPGGASDGDRGERMGLAGRAGPVARPLVWRRPATGRAASALGPRARLSSGPAASNAASKAGCSFAVRTLVLLP</sequence>
<evidence type="ECO:0000313" key="3">
    <source>
        <dbReference type="Proteomes" id="UP000802098"/>
    </source>
</evidence>
<comment type="caution">
    <text evidence="2">The sequence shown here is derived from an EMBL/GenBank/DDBJ whole genome shotgun (WGS) entry which is preliminary data.</text>
</comment>
<protein>
    <submittedName>
        <fullName evidence="2">Uncharacterized protein</fullName>
    </submittedName>
</protein>
<proteinExistence type="predicted"/>
<feature type="region of interest" description="Disordered" evidence="1">
    <location>
        <begin position="1"/>
        <end position="72"/>
    </location>
</feature>
<evidence type="ECO:0000313" key="2">
    <source>
        <dbReference type="EMBL" id="NHK98109.1"/>
    </source>
</evidence>